<keyword evidence="2" id="KW-1185">Reference proteome</keyword>
<protein>
    <submittedName>
        <fullName evidence="1">Uncharacterized protein</fullName>
    </submittedName>
</protein>
<gene>
    <name evidence="1" type="ORF">TRITD_5Av1G221480</name>
</gene>
<dbReference type="AlphaFoldDB" id="A0A9R0WUJ7"/>
<organism evidence="1 2">
    <name type="scientific">Triticum turgidum subsp. durum</name>
    <name type="common">Durum wheat</name>
    <name type="synonym">Triticum durum</name>
    <dbReference type="NCBI Taxonomy" id="4567"/>
    <lineage>
        <taxon>Eukaryota</taxon>
        <taxon>Viridiplantae</taxon>
        <taxon>Streptophyta</taxon>
        <taxon>Embryophyta</taxon>
        <taxon>Tracheophyta</taxon>
        <taxon>Spermatophyta</taxon>
        <taxon>Magnoliopsida</taxon>
        <taxon>Liliopsida</taxon>
        <taxon>Poales</taxon>
        <taxon>Poaceae</taxon>
        <taxon>BOP clade</taxon>
        <taxon>Pooideae</taxon>
        <taxon>Triticodae</taxon>
        <taxon>Triticeae</taxon>
        <taxon>Triticinae</taxon>
        <taxon>Triticum</taxon>
    </lineage>
</organism>
<reference evidence="1 2" key="1">
    <citation type="submission" date="2017-09" db="EMBL/GenBank/DDBJ databases">
        <authorList>
            <consortium name="International Durum Wheat Genome Sequencing Consortium (IDWGSC)"/>
            <person name="Milanesi L."/>
        </authorList>
    </citation>
    <scope>NUCLEOTIDE SEQUENCE [LARGE SCALE GENOMIC DNA]</scope>
    <source>
        <strain evidence="2">cv. Svevo</strain>
    </source>
</reference>
<evidence type="ECO:0000313" key="2">
    <source>
        <dbReference type="Proteomes" id="UP000324705"/>
    </source>
</evidence>
<dbReference type="EMBL" id="LT934119">
    <property type="protein sequence ID" value="VAI23455.1"/>
    <property type="molecule type" value="Genomic_DNA"/>
</dbReference>
<proteinExistence type="predicted"/>
<dbReference type="Proteomes" id="UP000324705">
    <property type="component" value="Chromosome 5A"/>
</dbReference>
<evidence type="ECO:0000313" key="1">
    <source>
        <dbReference type="EMBL" id="VAI23455.1"/>
    </source>
</evidence>
<dbReference type="Gramene" id="TRITD5Av1G221480.1">
    <property type="protein sequence ID" value="TRITD5Av1G221480.1"/>
    <property type="gene ID" value="TRITD5Av1G221480"/>
</dbReference>
<sequence>MPRVSGVGSGAVGHVVLVSSELGGEIRIVVKVTTMEEIKRCMEKDVNGVTKVAKLTGIKMTTLE</sequence>
<name>A0A9R0WUJ7_TRITD</name>
<accession>A0A9R0WUJ7</accession>